<evidence type="ECO:0000256" key="2">
    <source>
        <dbReference type="ARBA" id="ARBA00023163"/>
    </source>
</evidence>
<dbReference type="Pfam" id="PF13280">
    <property type="entry name" value="WYL"/>
    <property type="match status" value="1"/>
</dbReference>
<keyword evidence="2" id="KW-0804">Transcription</keyword>
<evidence type="ECO:0000259" key="3">
    <source>
        <dbReference type="PROSITE" id="PS51000"/>
    </source>
</evidence>
<dbReference type="SUPFAM" id="SSF46785">
    <property type="entry name" value="Winged helix' DNA-binding domain"/>
    <property type="match status" value="1"/>
</dbReference>
<protein>
    <submittedName>
        <fullName evidence="4">Transcriptional regulator</fullName>
    </submittedName>
</protein>
<dbReference type="PANTHER" id="PTHR34580:SF1">
    <property type="entry name" value="PROTEIN PAFC"/>
    <property type="match status" value="1"/>
</dbReference>
<dbReference type="InterPro" id="IPR036390">
    <property type="entry name" value="WH_DNA-bd_sf"/>
</dbReference>
<keyword evidence="1" id="KW-0805">Transcription regulation</keyword>
<keyword evidence="5" id="KW-1185">Reference proteome</keyword>
<sequence>MPSGTAVVCGGSAESDLARGRGVAGVAGMNRTDRLVAMVMYLQGRRVVRAEELARNFEVTVRTIYRDIAALGEAGVPVTGEAGVGYTLVKSYHLPPVMLTTEEASALFVGGEIVKRFTDASLHQPMGTALDKLRAVLPRERQDHVERLSRHTIVMERGCGGAAQEEQAWLMPLQRAVMQRRVVTLGYQGKARAEETARDVEPLGVVFYGGGWYLVGWCRLRSDYRHFRLDRIRTLEAREEAFPVREDFSLTKHLEEGMKKMDTIPARIWFARGAQERARRECYGTLVDEGARDGGAEFSLFTYSLDWLAGWILSFGGEAEALEPAELREKVTTRIAALVERHRMEEAVV</sequence>
<reference evidence="4 5" key="1">
    <citation type="submission" date="2017-09" db="EMBL/GenBank/DDBJ databases">
        <title>Complete genome sequence of Verrucomicrobial strain HZ-65, isolated from freshwater.</title>
        <authorList>
            <person name="Choi A."/>
        </authorList>
    </citation>
    <scope>NUCLEOTIDE SEQUENCE [LARGE SCALE GENOMIC DNA]</scope>
    <source>
        <strain evidence="4 5">HZ-65</strain>
    </source>
</reference>
<dbReference type="PROSITE" id="PS52050">
    <property type="entry name" value="WYL"/>
    <property type="match status" value="1"/>
</dbReference>
<evidence type="ECO:0000313" key="4">
    <source>
        <dbReference type="EMBL" id="ATC63502.1"/>
    </source>
</evidence>
<evidence type="ECO:0000256" key="1">
    <source>
        <dbReference type="ARBA" id="ARBA00023015"/>
    </source>
</evidence>
<gene>
    <name evidence="4" type="ORF">CMV30_05770</name>
</gene>
<dbReference type="InterPro" id="IPR036388">
    <property type="entry name" value="WH-like_DNA-bd_sf"/>
</dbReference>
<dbReference type="InterPro" id="IPR051534">
    <property type="entry name" value="CBASS_pafABC_assoc_protein"/>
</dbReference>
<dbReference type="InterPro" id="IPR057727">
    <property type="entry name" value="WCX_dom"/>
</dbReference>
<dbReference type="PANTHER" id="PTHR34580">
    <property type="match status" value="1"/>
</dbReference>
<dbReference type="InterPro" id="IPR028349">
    <property type="entry name" value="PafC-like"/>
</dbReference>
<dbReference type="InterPro" id="IPR013196">
    <property type="entry name" value="HTH_11"/>
</dbReference>
<dbReference type="PROSITE" id="PS51000">
    <property type="entry name" value="HTH_DEOR_2"/>
    <property type="match status" value="1"/>
</dbReference>
<organism evidence="4 5">
    <name type="scientific">Nibricoccus aquaticus</name>
    <dbReference type="NCBI Taxonomy" id="2576891"/>
    <lineage>
        <taxon>Bacteria</taxon>
        <taxon>Pseudomonadati</taxon>
        <taxon>Verrucomicrobiota</taxon>
        <taxon>Opitutia</taxon>
        <taxon>Opitutales</taxon>
        <taxon>Opitutaceae</taxon>
        <taxon>Nibricoccus</taxon>
    </lineage>
</organism>
<dbReference type="Gene3D" id="1.10.10.10">
    <property type="entry name" value="Winged helix-like DNA-binding domain superfamily/Winged helix DNA-binding domain"/>
    <property type="match status" value="1"/>
</dbReference>
<evidence type="ECO:0000313" key="5">
    <source>
        <dbReference type="Proteomes" id="UP000217265"/>
    </source>
</evidence>
<dbReference type="InterPro" id="IPR026881">
    <property type="entry name" value="WYL_dom"/>
</dbReference>
<feature type="domain" description="HTH deoR-type" evidence="3">
    <location>
        <begin position="31"/>
        <end position="86"/>
    </location>
</feature>
<dbReference type="EMBL" id="CP023344">
    <property type="protein sequence ID" value="ATC63502.1"/>
    <property type="molecule type" value="Genomic_DNA"/>
</dbReference>
<dbReference type="Pfam" id="PF08279">
    <property type="entry name" value="HTH_11"/>
    <property type="match status" value="1"/>
</dbReference>
<proteinExistence type="predicted"/>
<dbReference type="KEGG" id="vbh:CMV30_05770"/>
<name>A0A290QI04_9BACT</name>
<accession>A0A290QI04</accession>
<dbReference type="PIRSF" id="PIRSF016838">
    <property type="entry name" value="PafC"/>
    <property type="match status" value="1"/>
</dbReference>
<dbReference type="GO" id="GO:0003700">
    <property type="term" value="F:DNA-binding transcription factor activity"/>
    <property type="evidence" value="ECO:0007669"/>
    <property type="project" value="InterPro"/>
</dbReference>
<dbReference type="Pfam" id="PF25583">
    <property type="entry name" value="WCX"/>
    <property type="match status" value="1"/>
</dbReference>
<dbReference type="Proteomes" id="UP000217265">
    <property type="component" value="Chromosome"/>
</dbReference>
<dbReference type="AlphaFoldDB" id="A0A290QI04"/>
<dbReference type="InterPro" id="IPR001034">
    <property type="entry name" value="DeoR_HTH"/>
</dbReference>